<feature type="compositionally biased region" description="Polar residues" evidence="6">
    <location>
        <begin position="11"/>
        <end position="22"/>
    </location>
</feature>
<keyword evidence="1" id="KW-0403">Intermediate filament</keyword>
<dbReference type="InterPro" id="IPR001322">
    <property type="entry name" value="Lamin_tail_dom"/>
</dbReference>
<evidence type="ECO:0000259" key="8">
    <source>
        <dbReference type="PROSITE" id="PS51842"/>
    </source>
</evidence>
<dbReference type="GO" id="GO:0007112">
    <property type="term" value="P:male meiosis cytokinesis"/>
    <property type="evidence" value="ECO:0007669"/>
    <property type="project" value="UniProtKB-ARBA"/>
</dbReference>
<keyword evidence="10" id="KW-1185">Reference proteome</keyword>
<keyword evidence="2 5" id="KW-0175">Coiled coil</keyword>
<dbReference type="Gene3D" id="1.20.5.500">
    <property type="entry name" value="Single helix bin"/>
    <property type="match status" value="1"/>
</dbReference>
<dbReference type="Pfam" id="PF00932">
    <property type="entry name" value="LTD"/>
    <property type="match status" value="1"/>
</dbReference>
<dbReference type="GO" id="GO:0005638">
    <property type="term" value="C:lamin filament"/>
    <property type="evidence" value="ECO:0007669"/>
    <property type="project" value="UniProtKB-ARBA"/>
</dbReference>
<dbReference type="Proteomes" id="UP001652680">
    <property type="component" value="Unassembled WGS sequence"/>
</dbReference>
<proteinExistence type="predicted"/>
<dbReference type="OrthoDB" id="102442at2759"/>
<dbReference type="GO" id="GO:0007097">
    <property type="term" value="P:nuclear migration"/>
    <property type="evidence" value="ECO:0007669"/>
    <property type="project" value="TreeGrafter"/>
</dbReference>
<dbReference type="AlphaFoldDB" id="A0A6P4FVY4"/>
<feature type="domain" description="LTD" evidence="7">
    <location>
        <begin position="465"/>
        <end position="592"/>
    </location>
</feature>
<dbReference type="Gene3D" id="2.60.40.1260">
    <property type="entry name" value="Lamin Tail domain"/>
    <property type="match status" value="1"/>
</dbReference>
<name>A0A6P4FVY4_DRORH</name>
<dbReference type="Gene3D" id="1.20.5.1160">
    <property type="entry name" value="Vasodilator-stimulated phosphoprotein"/>
    <property type="match status" value="2"/>
</dbReference>
<reference evidence="11" key="2">
    <citation type="submission" date="2025-04" db="UniProtKB">
        <authorList>
            <consortium name="RefSeq"/>
        </authorList>
    </citation>
    <scope>IDENTIFICATION</scope>
</reference>
<evidence type="ECO:0000256" key="1">
    <source>
        <dbReference type="ARBA" id="ARBA00022754"/>
    </source>
</evidence>
<organism evidence="11">
    <name type="scientific">Drosophila rhopaloa</name>
    <name type="common">Fruit fly</name>
    <dbReference type="NCBI Taxonomy" id="1041015"/>
    <lineage>
        <taxon>Eukaryota</taxon>
        <taxon>Metazoa</taxon>
        <taxon>Ecdysozoa</taxon>
        <taxon>Arthropoda</taxon>
        <taxon>Hexapoda</taxon>
        <taxon>Insecta</taxon>
        <taxon>Pterygota</taxon>
        <taxon>Neoptera</taxon>
        <taxon>Endopterygota</taxon>
        <taxon>Diptera</taxon>
        <taxon>Brachycera</taxon>
        <taxon>Muscomorpha</taxon>
        <taxon>Ephydroidea</taxon>
        <taxon>Drosophilidae</taxon>
        <taxon>Drosophila</taxon>
        <taxon>Sophophora</taxon>
    </lineage>
</organism>
<reference evidence="9" key="3">
    <citation type="submission" date="2025-05" db="UniProtKB">
        <authorList>
            <consortium name="EnsemblMetazoa"/>
        </authorList>
    </citation>
    <scope>IDENTIFICATION</scope>
</reference>
<dbReference type="GO" id="GO:0031507">
    <property type="term" value="P:heterochromatin formation"/>
    <property type="evidence" value="ECO:0007669"/>
    <property type="project" value="UniProtKB-ARBA"/>
</dbReference>
<dbReference type="SMART" id="SM01391">
    <property type="entry name" value="Filament"/>
    <property type="match status" value="1"/>
</dbReference>
<feature type="coiled-coil region" evidence="5">
    <location>
        <begin position="319"/>
        <end position="389"/>
    </location>
</feature>
<evidence type="ECO:0000313" key="11">
    <source>
        <dbReference type="RefSeq" id="XP_016989351.1"/>
    </source>
</evidence>
<feature type="compositionally biased region" description="Low complexity" evidence="6">
    <location>
        <begin position="433"/>
        <end position="446"/>
    </location>
</feature>
<dbReference type="InterPro" id="IPR039008">
    <property type="entry name" value="IF_rod_dom"/>
</dbReference>
<evidence type="ECO:0000256" key="5">
    <source>
        <dbReference type="SAM" id="Coils"/>
    </source>
</evidence>
<dbReference type="EnsemblMetazoa" id="XM_017133862.2">
    <property type="protein sequence ID" value="XP_016989351.1"/>
    <property type="gene ID" value="LOC108051686"/>
</dbReference>
<evidence type="ECO:0000256" key="2">
    <source>
        <dbReference type="ARBA" id="ARBA00023054"/>
    </source>
</evidence>
<dbReference type="GO" id="GO:0051664">
    <property type="term" value="P:nuclear pore localization"/>
    <property type="evidence" value="ECO:0007669"/>
    <property type="project" value="UniProtKB-ARBA"/>
</dbReference>
<dbReference type="PROSITE" id="PS51841">
    <property type="entry name" value="LTD"/>
    <property type="match status" value="1"/>
</dbReference>
<feature type="region of interest" description="Disordered" evidence="6">
    <location>
        <begin position="426"/>
        <end position="458"/>
    </location>
</feature>
<accession>A0A6P4FVY4</accession>
<keyword evidence="3" id="KW-0539">Nucleus</keyword>
<comment type="subcellular location">
    <subcellularLocation>
        <location evidence="4">Nucleus lamina</location>
    </subcellularLocation>
</comment>
<feature type="coiled-coil region" evidence="5">
    <location>
        <begin position="133"/>
        <end position="230"/>
    </location>
</feature>
<dbReference type="PANTHER" id="PTHR45721">
    <property type="entry name" value="LAMIN DM0-RELATED"/>
    <property type="match status" value="1"/>
</dbReference>
<dbReference type="GO" id="GO:0006998">
    <property type="term" value="P:nuclear envelope organization"/>
    <property type="evidence" value="ECO:0007669"/>
    <property type="project" value="TreeGrafter"/>
</dbReference>
<gene>
    <name evidence="11" type="primary">LOC108051686</name>
    <name evidence="9" type="synonym">108051686</name>
</gene>
<dbReference type="InterPro" id="IPR036415">
    <property type="entry name" value="Lamin_tail_dom_sf"/>
</dbReference>
<evidence type="ECO:0000256" key="3">
    <source>
        <dbReference type="ARBA" id="ARBA00023242"/>
    </source>
</evidence>
<evidence type="ECO:0000256" key="6">
    <source>
        <dbReference type="SAM" id="MobiDB-lite"/>
    </source>
</evidence>
<protein>
    <submittedName>
        <fullName evidence="11">Lamin Dm0</fullName>
    </submittedName>
</protein>
<dbReference type="FunFam" id="1.20.5.170:FF:000058">
    <property type="entry name" value="Intermediate filament protein B"/>
    <property type="match status" value="1"/>
</dbReference>
<dbReference type="PANTHER" id="PTHR45721:SF11">
    <property type="entry name" value="LAMIN DM0-RELATED"/>
    <property type="match status" value="1"/>
</dbReference>
<evidence type="ECO:0000313" key="9">
    <source>
        <dbReference type="EnsemblMetazoa" id="XP_016989351.1"/>
    </source>
</evidence>
<dbReference type="SUPFAM" id="SSF64593">
    <property type="entry name" value="Intermediate filament protein, coiled coil region"/>
    <property type="match status" value="2"/>
</dbReference>
<dbReference type="GO" id="GO:0090435">
    <property type="term" value="P:protein localization to nuclear envelope"/>
    <property type="evidence" value="ECO:0007669"/>
    <property type="project" value="TreeGrafter"/>
</dbReference>
<dbReference type="SUPFAM" id="SSF74853">
    <property type="entry name" value="Lamin A/C globular tail domain"/>
    <property type="match status" value="1"/>
</dbReference>
<dbReference type="Pfam" id="PF00038">
    <property type="entry name" value="Filament"/>
    <property type="match status" value="1"/>
</dbReference>
<evidence type="ECO:0000259" key="7">
    <source>
        <dbReference type="PROSITE" id="PS51841"/>
    </source>
</evidence>
<feature type="compositionally biased region" description="Polar residues" evidence="6">
    <location>
        <begin position="609"/>
        <end position="620"/>
    </location>
</feature>
<dbReference type="PROSITE" id="PS51842">
    <property type="entry name" value="IF_ROD_2"/>
    <property type="match status" value="1"/>
</dbReference>
<feature type="region of interest" description="Disordered" evidence="6">
    <location>
        <begin position="1"/>
        <end position="54"/>
    </location>
</feature>
<evidence type="ECO:0000313" key="10">
    <source>
        <dbReference type="Proteomes" id="UP001652680"/>
    </source>
</evidence>
<feature type="region of interest" description="Disordered" evidence="6">
    <location>
        <begin position="587"/>
        <end position="626"/>
    </location>
</feature>
<feature type="coiled-coil region" evidence="5">
    <location>
        <begin position="62"/>
        <end position="96"/>
    </location>
</feature>
<dbReference type="Gene3D" id="1.20.5.170">
    <property type="match status" value="1"/>
</dbReference>
<feature type="domain" description="IF rod" evidence="8">
    <location>
        <begin position="58"/>
        <end position="414"/>
    </location>
</feature>
<dbReference type="GO" id="GO:0030833">
    <property type="term" value="P:regulation of actin filament polymerization"/>
    <property type="evidence" value="ECO:0007669"/>
    <property type="project" value="UniProtKB-ARBA"/>
</dbReference>
<dbReference type="GeneID" id="108051686"/>
<dbReference type="GO" id="GO:0005200">
    <property type="term" value="F:structural constituent of cytoskeleton"/>
    <property type="evidence" value="ECO:0007669"/>
    <property type="project" value="TreeGrafter"/>
</dbReference>
<dbReference type="RefSeq" id="XP_016989351.1">
    <property type="nucleotide sequence ID" value="XM_017133862.1"/>
</dbReference>
<sequence length="626" mass="71502">MSSKSRRAGTATPQPGGTSTPRAPSAGPQQHHQQPPPPNHSQTASSPLSPTRHSRVAEKVELQNLNDRLATYIDRVRNLETENSRLSIEVQTTRDTVTRETTNIKNIFEAELLETRRLLDDTARDRARGEIDIKRLWEENEELKNRLDKKTKEASTAEGNARMYESRANELSNKYNQANADRKKASDELNEVLKELERLRKQFDETRKNLEQETLSRVDLENTIQSLREELSFKDQIHSQEINESRRIRQTEYSEIDGRLSSEYDAKLKQSLQELRSQYEEQMRINRDDIESLYEDKIRRMQDAAARTTNSTHKSIEELRTTRVRIDGLNAKINDLEQTNAILNVRIRELEQQLDNDRERHGQEVALLEKELIRLRDEMTQQLQEYQDLMDIKVSLDLEIAAYDKLLVGEEARLNITPAANTATVQSFSQSLRSSTRATPSRRTPSGAMKRKRGVVEESEDRSVSDYYVSASAKGNVEIKEIDPEGKFVKLYNKGSDEVAIGGWQLQRLINEGGPSTTYKFHRSVKIEPNAVVTVWSADTKASHEPPSSLVMKSQKWIAADNTRTILLNAEGEAVANLDRIKRVVSQHTSSSRLSRRRSVSAVDGNEQLYHQQGDPQQTGEKCAIM</sequence>
<evidence type="ECO:0000256" key="4">
    <source>
        <dbReference type="ARBA" id="ARBA00024186"/>
    </source>
</evidence>
<dbReference type="GO" id="GO:0048729">
    <property type="term" value="P:tissue morphogenesis"/>
    <property type="evidence" value="ECO:0007669"/>
    <property type="project" value="UniProtKB-ARBA"/>
</dbReference>
<reference evidence="10" key="1">
    <citation type="journal article" date="2021" name="Elife">
        <title>Highly contiguous assemblies of 101 drosophilid genomes.</title>
        <authorList>
            <person name="Kim B.Y."/>
            <person name="Wang J.R."/>
            <person name="Miller D.E."/>
            <person name="Barmina O."/>
            <person name="Delaney E."/>
            <person name="Thompson A."/>
            <person name="Comeault A.A."/>
            <person name="Peede D."/>
            <person name="D'Agostino E.R."/>
            <person name="Pelaez J."/>
            <person name="Aguilar J.M."/>
            <person name="Haji D."/>
            <person name="Matsunaga T."/>
            <person name="Armstrong E.E."/>
            <person name="Zych M."/>
            <person name="Ogawa Y."/>
            <person name="Stamenkovic-Radak M."/>
            <person name="Jelic M."/>
            <person name="Veselinovic M.S."/>
            <person name="Tanaskovic M."/>
            <person name="Eric P."/>
            <person name="Gao J.J."/>
            <person name="Katoh T.K."/>
            <person name="Toda M.J."/>
            <person name="Watabe H."/>
            <person name="Watada M."/>
            <person name="Davis J.S."/>
            <person name="Moyle L.C."/>
            <person name="Manoli G."/>
            <person name="Bertolini E."/>
            <person name="Kostal V."/>
            <person name="Hawley R.S."/>
            <person name="Takahashi A."/>
            <person name="Jones C.D."/>
            <person name="Price D.K."/>
            <person name="Whiteman N."/>
            <person name="Kopp A."/>
            <person name="Matute D.R."/>
            <person name="Petrov D.A."/>
        </authorList>
    </citation>
    <scope>NUCLEOTIDE SEQUENCE [LARGE SCALE GENOMIC DNA]</scope>
</reference>